<protein>
    <submittedName>
        <fullName evidence="5">CBS domain-containing protein</fullName>
    </submittedName>
</protein>
<evidence type="ECO:0000313" key="5">
    <source>
        <dbReference type="EMBL" id="MRG92695.1"/>
    </source>
</evidence>
<sequence>MKVREIMSTPVTTIEPDDNLAFAEELMTVERVRHLPVLDGELVVGLLSHRDILLASESILRRSAVDHDLERKRKARVNEVMRGSVDTIGPDDDAADAADLMLTQKIGCLPVVDEARRLLGIVTDADFVKMARDGLRAGRITQPARQAMARASAPRARPPLAKGTAKAAATAARGAKTIATKKGTATKVVPKIPAKVTPRKGAATRKAPTRRSA</sequence>
<name>A0A6N7PR45_9BACT</name>
<dbReference type="InterPro" id="IPR051257">
    <property type="entry name" value="Diverse_CBS-Domain"/>
</dbReference>
<dbReference type="AlphaFoldDB" id="A0A6N7PR45"/>
<dbReference type="OrthoDB" id="5453522at2"/>
<dbReference type="Gene3D" id="3.10.580.10">
    <property type="entry name" value="CBS-domain"/>
    <property type="match status" value="1"/>
</dbReference>
<keyword evidence="1 2" id="KW-0129">CBS domain</keyword>
<dbReference type="CDD" id="cd04584">
    <property type="entry name" value="CBS_pair_AcuB_like"/>
    <property type="match status" value="1"/>
</dbReference>
<organism evidence="5 6">
    <name type="scientific">Polyangium spumosum</name>
    <dbReference type="NCBI Taxonomy" id="889282"/>
    <lineage>
        <taxon>Bacteria</taxon>
        <taxon>Pseudomonadati</taxon>
        <taxon>Myxococcota</taxon>
        <taxon>Polyangia</taxon>
        <taxon>Polyangiales</taxon>
        <taxon>Polyangiaceae</taxon>
        <taxon>Polyangium</taxon>
    </lineage>
</organism>
<reference evidence="5 6" key="1">
    <citation type="submission" date="2019-10" db="EMBL/GenBank/DDBJ databases">
        <title>A soil myxobacterium in the family Polyangiaceae.</title>
        <authorList>
            <person name="Li Y."/>
            <person name="Wang J."/>
        </authorList>
    </citation>
    <scope>NUCLEOTIDE SEQUENCE [LARGE SCALE GENOMIC DNA]</scope>
    <source>
        <strain evidence="5 6">DSM 14734</strain>
    </source>
</reference>
<dbReference type="SMART" id="SM00116">
    <property type="entry name" value="CBS"/>
    <property type="match status" value="2"/>
</dbReference>
<keyword evidence="6" id="KW-1185">Reference proteome</keyword>
<dbReference type="PANTHER" id="PTHR43080:SF2">
    <property type="entry name" value="CBS DOMAIN-CONTAINING PROTEIN"/>
    <property type="match status" value="1"/>
</dbReference>
<dbReference type="InterPro" id="IPR046342">
    <property type="entry name" value="CBS_dom_sf"/>
</dbReference>
<dbReference type="PANTHER" id="PTHR43080">
    <property type="entry name" value="CBS DOMAIN-CONTAINING PROTEIN CBSX3, MITOCHONDRIAL"/>
    <property type="match status" value="1"/>
</dbReference>
<evidence type="ECO:0000256" key="3">
    <source>
        <dbReference type="SAM" id="MobiDB-lite"/>
    </source>
</evidence>
<dbReference type="SUPFAM" id="SSF54631">
    <property type="entry name" value="CBS-domain pair"/>
    <property type="match status" value="1"/>
</dbReference>
<dbReference type="PROSITE" id="PS51371">
    <property type="entry name" value="CBS"/>
    <property type="match status" value="2"/>
</dbReference>
<dbReference type="Pfam" id="PF00571">
    <property type="entry name" value="CBS"/>
    <property type="match status" value="2"/>
</dbReference>
<comment type="caution">
    <text evidence="5">The sequence shown here is derived from an EMBL/GenBank/DDBJ whole genome shotgun (WGS) entry which is preliminary data.</text>
</comment>
<evidence type="ECO:0000313" key="6">
    <source>
        <dbReference type="Proteomes" id="UP000440224"/>
    </source>
</evidence>
<dbReference type="Proteomes" id="UP000440224">
    <property type="component" value="Unassembled WGS sequence"/>
</dbReference>
<evidence type="ECO:0000259" key="4">
    <source>
        <dbReference type="PROSITE" id="PS51371"/>
    </source>
</evidence>
<proteinExistence type="predicted"/>
<feature type="domain" description="CBS" evidence="4">
    <location>
        <begin position="7"/>
        <end position="69"/>
    </location>
</feature>
<dbReference type="InterPro" id="IPR000644">
    <property type="entry name" value="CBS_dom"/>
</dbReference>
<evidence type="ECO:0000256" key="1">
    <source>
        <dbReference type="ARBA" id="ARBA00023122"/>
    </source>
</evidence>
<gene>
    <name evidence="5" type="ORF">GF068_12255</name>
</gene>
<feature type="region of interest" description="Disordered" evidence="3">
    <location>
        <begin position="190"/>
        <end position="213"/>
    </location>
</feature>
<accession>A0A6N7PR45</accession>
<evidence type="ECO:0000256" key="2">
    <source>
        <dbReference type="PROSITE-ProRule" id="PRU00703"/>
    </source>
</evidence>
<dbReference type="RefSeq" id="WP_153819542.1">
    <property type="nucleotide sequence ID" value="NZ_WJIE01000003.1"/>
</dbReference>
<feature type="domain" description="CBS" evidence="4">
    <location>
        <begin position="81"/>
        <end position="138"/>
    </location>
</feature>
<dbReference type="EMBL" id="WJIE01000003">
    <property type="protein sequence ID" value="MRG92695.1"/>
    <property type="molecule type" value="Genomic_DNA"/>
</dbReference>